<sequence>MCYDQVLFITPATSDPILVLKPNWLGTDIFGSVMAPDYFDKHLNRTSEDYVTKTEIERVFEDVADVDLVITLLHEFQLCHTYDQQTYIIPGLLTQTMPDEVWKPTTEPTVVYFGKQVQCAGSTDLFSSGFFPRVQTRLMRELQNRPSLWRDGAKCVEIKAEGLIKLSPDGRAVNICVRSAQGDKVQCGKMLQQLENIIGNVLYDCSPGTGAVENVLSARALKENRDEYYSCCKVEISKATTKGGAVVQPILKFTEQVSDLLSAEDVKPELIQASALQDTEETKVFQAFPCVNPCEEYKTMLKERPDELQYELPRDGPGTHATGHCRDESVQVSPDQS</sequence>
<dbReference type="EMBL" id="OV696690">
    <property type="protein sequence ID" value="CAH1266512.1"/>
    <property type="molecule type" value="Genomic_DNA"/>
</dbReference>
<evidence type="ECO:0000256" key="1">
    <source>
        <dbReference type="SAM" id="MobiDB-lite"/>
    </source>
</evidence>
<proteinExistence type="predicted"/>
<evidence type="ECO:0000313" key="2">
    <source>
        <dbReference type="EMBL" id="CAH1266512.1"/>
    </source>
</evidence>
<accession>A0A8K0A043</accession>
<dbReference type="AlphaFoldDB" id="A0A8K0A043"/>
<dbReference type="Proteomes" id="UP000838412">
    <property type="component" value="Chromosome 5"/>
</dbReference>
<feature type="region of interest" description="Disordered" evidence="1">
    <location>
        <begin position="310"/>
        <end position="337"/>
    </location>
</feature>
<dbReference type="OrthoDB" id="10050020at2759"/>
<organism evidence="2 3">
    <name type="scientific">Branchiostoma lanceolatum</name>
    <name type="common">Common lancelet</name>
    <name type="synonym">Amphioxus lanceolatum</name>
    <dbReference type="NCBI Taxonomy" id="7740"/>
    <lineage>
        <taxon>Eukaryota</taxon>
        <taxon>Metazoa</taxon>
        <taxon>Chordata</taxon>
        <taxon>Cephalochordata</taxon>
        <taxon>Leptocardii</taxon>
        <taxon>Amphioxiformes</taxon>
        <taxon>Branchiostomatidae</taxon>
        <taxon>Branchiostoma</taxon>
    </lineage>
</organism>
<reference evidence="2" key="1">
    <citation type="submission" date="2022-01" db="EMBL/GenBank/DDBJ databases">
        <authorList>
            <person name="Braso-Vives M."/>
        </authorList>
    </citation>
    <scope>NUCLEOTIDE SEQUENCE</scope>
</reference>
<evidence type="ECO:0000313" key="3">
    <source>
        <dbReference type="Proteomes" id="UP000838412"/>
    </source>
</evidence>
<dbReference type="PANTHER" id="PTHR12449:SF18">
    <property type="entry name" value="DEATH DOMAIN-CONTAINING PROTEIN"/>
    <property type="match status" value="1"/>
</dbReference>
<dbReference type="PANTHER" id="PTHR12449">
    <property type="entry name" value="DEATH DOMAIN-CONTAINING PROTEIN"/>
    <property type="match status" value="1"/>
</dbReference>
<protein>
    <submittedName>
        <fullName evidence="2">DAPK1 protein</fullName>
    </submittedName>
</protein>
<gene>
    <name evidence="2" type="primary">DAPK1</name>
    <name evidence="2" type="ORF">BLAG_LOCUS20093</name>
</gene>
<name>A0A8K0A043_BRALA</name>
<keyword evidence="3" id="KW-1185">Reference proteome</keyword>
<dbReference type="InterPro" id="IPR039788">
    <property type="entry name" value="NOL4/NOL4L"/>
</dbReference>